<evidence type="ECO:0000259" key="1">
    <source>
        <dbReference type="PROSITE" id="PS51677"/>
    </source>
</evidence>
<name>A0ABU7G8U1_9ALTE</name>
<protein>
    <submittedName>
        <fullName evidence="2">Allantoinase PuuE</fullName>
    </submittedName>
</protein>
<organism evidence="2 3">
    <name type="scientific">Agarivorans aestuarii</name>
    <dbReference type="NCBI Taxonomy" id="1563703"/>
    <lineage>
        <taxon>Bacteria</taxon>
        <taxon>Pseudomonadati</taxon>
        <taxon>Pseudomonadota</taxon>
        <taxon>Gammaproteobacteria</taxon>
        <taxon>Alteromonadales</taxon>
        <taxon>Alteromonadaceae</taxon>
        <taxon>Agarivorans</taxon>
    </lineage>
</organism>
<dbReference type="NCBIfam" id="TIGR03212">
    <property type="entry name" value="uraD_N-term-dom"/>
    <property type="match status" value="1"/>
</dbReference>
<dbReference type="InterPro" id="IPR011330">
    <property type="entry name" value="Glyco_hydro/deAcase_b/a-brl"/>
</dbReference>
<reference evidence="2 3" key="2">
    <citation type="submission" date="2023-12" db="EMBL/GenBank/DDBJ databases">
        <authorList>
            <consortium name="Cladostephus spongiosus"/>
            <person name="Lorente B."/>
            <person name="Cabral C."/>
            <person name="Frias J."/>
            <person name="Faria J."/>
            <person name="Toubarro D."/>
        </authorList>
    </citation>
    <scope>NUCLEOTIDE SEQUENCE [LARGE SCALE GENOMIC DNA]</scope>
    <source>
        <strain evidence="2 3">ZMCS4</strain>
    </source>
</reference>
<dbReference type="Gene3D" id="3.20.20.370">
    <property type="entry name" value="Glycoside hydrolase/deacetylase"/>
    <property type="match status" value="1"/>
</dbReference>
<dbReference type="SUPFAM" id="SSF88713">
    <property type="entry name" value="Glycoside hydrolase/deacetylase"/>
    <property type="match status" value="1"/>
</dbReference>
<dbReference type="CDD" id="cd10977">
    <property type="entry name" value="CE4_PuuE_SpCDA1"/>
    <property type="match status" value="1"/>
</dbReference>
<feature type="domain" description="NodB homology" evidence="1">
    <location>
        <begin position="69"/>
        <end position="286"/>
    </location>
</feature>
<keyword evidence="3" id="KW-1185">Reference proteome</keyword>
<dbReference type="PANTHER" id="PTHR43123:SF1">
    <property type="entry name" value="POLYSACCHARIDE DEACETYLASE-RELATED"/>
    <property type="match status" value="1"/>
</dbReference>
<dbReference type="Proteomes" id="UP001310248">
    <property type="component" value="Unassembled WGS sequence"/>
</dbReference>
<sequence>MSNNHYPRDLVGYGQNPPKANWPNKAKIALQFVVNFEEGGENCVLHGDSHSEKFLSEIVGAEAYPDRHMSMESIYEYGSRAGFWRLHRLFVSQGIPVTVFAVAMALQRQPEAVKAMLDANWEIASHGLRWIHYQDFSEQQEREHLEQAIAIHQQTTGTKPKGWYTGRTSPHTLKLIAERDDILYCADSYADDLPYWDNNYSKPLLMVPYTLDTNDMRFATPQGFNSGEQFYQYLKDAFDVLYFEGETTPKMLSIGLHCRIIGRPARFAALQRFIQYTQQFEDVWYATREEIAEHWVKEQG</sequence>
<dbReference type="EMBL" id="JAYDYW010000016">
    <property type="protein sequence ID" value="MEE1675802.1"/>
    <property type="molecule type" value="Genomic_DNA"/>
</dbReference>
<dbReference type="PROSITE" id="PS51677">
    <property type="entry name" value="NODB"/>
    <property type="match status" value="1"/>
</dbReference>
<evidence type="ECO:0000313" key="2">
    <source>
        <dbReference type="EMBL" id="MEE1675802.1"/>
    </source>
</evidence>
<dbReference type="RefSeq" id="WP_329776586.1">
    <property type="nucleotide sequence ID" value="NZ_JAYDYW010000016.1"/>
</dbReference>
<evidence type="ECO:0000313" key="3">
    <source>
        <dbReference type="Proteomes" id="UP001310248"/>
    </source>
</evidence>
<dbReference type="Pfam" id="PF01522">
    <property type="entry name" value="Polysacc_deac_1"/>
    <property type="match status" value="1"/>
</dbReference>
<gene>
    <name evidence="2" type="primary">puuE</name>
    <name evidence="2" type="ORF">SNR37_001129</name>
</gene>
<comment type="caution">
    <text evidence="2">The sequence shown here is derived from an EMBL/GenBank/DDBJ whole genome shotgun (WGS) entry which is preliminary data.</text>
</comment>
<dbReference type="InterPro" id="IPR002509">
    <property type="entry name" value="NODB_dom"/>
</dbReference>
<dbReference type="InterPro" id="IPR017625">
    <property type="entry name" value="PuuE"/>
</dbReference>
<reference evidence="3" key="1">
    <citation type="submission" date="2023-07" db="EMBL/GenBank/DDBJ databases">
        <title>Draft genome sequence of Agarivorans aestuarii strain ZMCS4, a CAZymes producing bacteria isolated from the marine brown algae Clodostephus spongiosus.</title>
        <authorList>
            <person name="Lorente B."/>
            <person name="Cabral C."/>
            <person name="Frias J."/>
            <person name="Faria J."/>
            <person name="Toubarro D."/>
        </authorList>
    </citation>
    <scope>NUCLEOTIDE SEQUENCE [LARGE SCALE GENOMIC DNA]</scope>
    <source>
        <strain evidence="3">ZMCS4</strain>
    </source>
</reference>
<dbReference type="PANTHER" id="PTHR43123">
    <property type="entry name" value="POLYSACCHARIDE DEACETYLASE-RELATED"/>
    <property type="match status" value="1"/>
</dbReference>
<proteinExistence type="predicted"/>
<accession>A0ABU7G8U1</accession>